<accession>A0ACC0E6I6</accession>
<evidence type="ECO:0000313" key="1">
    <source>
        <dbReference type="EMBL" id="KAI7944763.1"/>
    </source>
</evidence>
<reference evidence="1 2" key="3">
    <citation type="journal article" date="2022" name="Microbiol. Spectr.">
        <title>Folding features and dynamics of 3D genome architecture in plant fungal pathogens.</title>
        <authorList>
            <person name="Xia C."/>
        </authorList>
    </citation>
    <scope>NUCLEOTIDE SEQUENCE [LARGE SCALE GENOMIC DNA]</scope>
    <source>
        <strain evidence="1 2">93-210</strain>
    </source>
</reference>
<dbReference type="EMBL" id="CM045874">
    <property type="protein sequence ID" value="KAI7944763.1"/>
    <property type="molecule type" value="Genomic_DNA"/>
</dbReference>
<keyword evidence="2" id="KW-1185">Reference proteome</keyword>
<dbReference type="Proteomes" id="UP001060170">
    <property type="component" value="Chromosome 10"/>
</dbReference>
<evidence type="ECO:0000313" key="2">
    <source>
        <dbReference type="Proteomes" id="UP001060170"/>
    </source>
</evidence>
<comment type="caution">
    <text evidence="1">The sequence shown here is derived from an EMBL/GenBank/DDBJ whole genome shotgun (WGS) entry which is preliminary data.</text>
</comment>
<protein>
    <submittedName>
        <fullName evidence="1">Uncharacterized protein</fullName>
    </submittedName>
</protein>
<gene>
    <name evidence="1" type="ORF">MJO28_010458</name>
</gene>
<sequence length="144" mass="16515">MAEWLQVEVNRRQPLEAKLTAPEAVNPMLFTQLNRLLTRAFLDEQNQDKVFKLAEYDEEISNDVHWELSSRFLVPPILEDPAQQEITIHPKMLQALKMKTKVLSIEKALLLAQSPQHDQKAIGLSTPLRDRTADAEHGKGQSYM</sequence>
<reference evidence="2" key="2">
    <citation type="journal article" date="2018" name="Mol. Plant Microbe Interact.">
        <title>Genome sequence resources for the wheat stripe rust pathogen (Puccinia striiformis f. sp. tritici) and the barley stripe rust pathogen (Puccinia striiformis f. sp. hordei).</title>
        <authorList>
            <person name="Xia C."/>
            <person name="Wang M."/>
            <person name="Yin C."/>
            <person name="Cornejo O.E."/>
            <person name="Hulbert S.H."/>
            <person name="Chen X."/>
        </authorList>
    </citation>
    <scope>NUCLEOTIDE SEQUENCE [LARGE SCALE GENOMIC DNA]</scope>
    <source>
        <strain evidence="2">93-210</strain>
    </source>
</reference>
<name>A0ACC0E6I6_9BASI</name>
<proteinExistence type="predicted"/>
<organism evidence="1 2">
    <name type="scientific">Puccinia striiformis f. sp. tritici</name>
    <dbReference type="NCBI Taxonomy" id="168172"/>
    <lineage>
        <taxon>Eukaryota</taxon>
        <taxon>Fungi</taxon>
        <taxon>Dikarya</taxon>
        <taxon>Basidiomycota</taxon>
        <taxon>Pucciniomycotina</taxon>
        <taxon>Pucciniomycetes</taxon>
        <taxon>Pucciniales</taxon>
        <taxon>Pucciniaceae</taxon>
        <taxon>Puccinia</taxon>
    </lineage>
</organism>
<reference evidence="2" key="1">
    <citation type="journal article" date="2018" name="BMC Genomics">
        <title>Genomic insights into host adaptation between the wheat stripe rust pathogen (Puccinia striiformis f. sp. tritici) and the barley stripe rust pathogen (Puccinia striiformis f. sp. hordei).</title>
        <authorList>
            <person name="Xia C."/>
            <person name="Wang M."/>
            <person name="Yin C."/>
            <person name="Cornejo O.E."/>
            <person name="Hulbert S.H."/>
            <person name="Chen X."/>
        </authorList>
    </citation>
    <scope>NUCLEOTIDE SEQUENCE [LARGE SCALE GENOMIC DNA]</scope>
    <source>
        <strain evidence="2">93-210</strain>
    </source>
</reference>